<feature type="domain" description="Peptidase A2" evidence="2">
    <location>
        <begin position="71"/>
        <end position="150"/>
    </location>
</feature>
<keyword evidence="1" id="KW-0378">Hydrolase</keyword>
<accession>A0A7W9E8D3</accession>
<protein>
    <submittedName>
        <fullName evidence="3">Aspartyl protease family protein</fullName>
    </submittedName>
</protein>
<dbReference type="InterPro" id="IPR001969">
    <property type="entry name" value="Aspartic_peptidase_AS"/>
</dbReference>
<evidence type="ECO:0000259" key="2">
    <source>
        <dbReference type="PROSITE" id="PS50175"/>
    </source>
</evidence>
<evidence type="ECO:0000256" key="1">
    <source>
        <dbReference type="ARBA" id="ARBA00022801"/>
    </source>
</evidence>
<dbReference type="Pfam" id="PF13975">
    <property type="entry name" value="gag-asp_proteas"/>
    <property type="match status" value="1"/>
</dbReference>
<dbReference type="InterPro" id="IPR001995">
    <property type="entry name" value="Peptidase_A2_cat"/>
</dbReference>
<dbReference type="AlphaFoldDB" id="A0A7W9E8D3"/>
<dbReference type="GO" id="GO:0004190">
    <property type="term" value="F:aspartic-type endopeptidase activity"/>
    <property type="evidence" value="ECO:0007669"/>
    <property type="project" value="InterPro"/>
</dbReference>
<dbReference type="GO" id="GO:0006508">
    <property type="term" value="P:proteolysis"/>
    <property type="evidence" value="ECO:0007669"/>
    <property type="project" value="UniProtKB-KW"/>
</dbReference>
<gene>
    <name evidence="3" type="ORF">FHS65_001371</name>
</gene>
<dbReference type="Proteomes" id="UP000548978">
    <property type="component" value="Unassembled WGS sequence"/>
</dbReference>
<dbReference type="InterPro" id="IPR011969">
    <property type="entry name" value="Clan_AA_Asp_peptidase_C"/>
</dbReference>
<keyword evidence="4" id="KW-1185">Reference proteome</keyword>
<evidence type="ECO:0000313" key="4">
    <source>
        <dbReference type="Proteomes" id="UP000548978"/>
    </source>
</evidence>
<organism evidence="3 4">
    <name type="scientific">Brevundimonas halotolerans</name>
    <dbReference type="NCBI Taxonomy" id="69670"/>
    <lineage>
        <taxon>Bacteria</taxon>
        <taxon>Pseudomonadati</taxon>
        <taxon>Pseudomonadota</taxon>
        <taxon>Alphaproteobacteria</taxon>
        <taxon>Caulobacterales</taxon>
        <taxon>Caulobacteraceae</taxon>
        <taxon>Brevundimonas</taxon>
    </lineage>
</organism>
<dbReference type="CDD" id="cd05483">
    <property type="entry name" value="retropepsin_like_bacteria"/>
    <property type="match status" value="1"/>
</dbReference>
<proteinExistence type="predicted"/>
<sequence>MTGSVSGSAVLAAAVGTSLLAAWGFGALSDKSAQAASPPAAVVRMTETATPIQRGADGHYWARAQVENKPVALLVDTGAAAVVLRPADARVLGLNPETLDYSQSVRTVSGMAQAASVTLSSVTVAGVEIRDVAALVVQADLPHSLLGMSFLGRLSGFEATPEGLVLKP</sequence>
<dbReference type="Gene3D" id="2.40.70.10">
    <property type="entry name" value="Acid Proteases"/>
    <property type="match status" value="1"/>
</dbReference>
<name>A0A7W9E8D3_9CAUL</name>
<comment type="caution">
    <text evidence="3">The sequence shown here is derived from an EMBL/GenBank/DDBJ whole genome shotgun (WGS) entry which is preliminary data.</text>
</comment>
<dbReference type="PROSITE" id="PS50175">
    <property type="entry name" value="ASP_PROT_RETROV"/>
    <property type="match status" value="1"/>
</dbReference>
<dbReference type="EMBL" id="JACIJB010000004">
    <property type="protein sequence ID" value="MBB5660625.1"/>
    <property type="molecule type" value="Genomic_DNA"/>
</dbReference>
<dbReference type="InterPro" id="IPR034122">
    <property type="entry name" value="Retropepsin-like_bacterial"/>
</dbReference>
<dbReference type="PROSITE" id="PS00141">
    <property type="entry name" value="ASP_PROTEASE"/>
    <property type="match status" value="1"/>
</dbReference>
<dbReference type="RefSeq" id="WP_164461982.1">
    <property type="nucleotide sequence ID" value="NZ_JACIJB010000004.1"/>
</dbReference>
<keyword evidence="3" id="KW-0645">Protease</keyword>
<dbReference type="InterPro" id="IPR021109">
    <property type="entry name" value="Peptidase_aspartic_dom_sf"/>
</dbReference>
<reference evidence="3 4" key="1">
    <citation type="submission" date="2020-08" db="EMBL/GenBank/DDBJ databases">
        <title>Genomic Encyclopedia of Type Strains, Phase IV (KMG-IV): sequencing the most valuable type-strain genomes for metagenomic binning, comparative biology and taxonomic classification.</title>
        <authorList>
            <person name="Goeker M."/>
        </authorList>
    </citation>
    <scope>NUCLEOTIDE SEQUENCE [LARGE SCALE GENOMIC DNA]</scope>
    <source>
        <strain evidence="3 4">DSM 24448</strain>
    </source>
</reference>
<dbReference type="NCBIfam" id="TIGR02281">
    <property type="entry name" value="clan_AA_DTGA"/>
    <property type="match status" value="1"/>
</dbReference>
<evidence type="ECO:0000313" key="3">
    <source>
        <dbReference type="EMBL" id="MBB5660625.1"/>
    </source>
</evidence>
<dbReference type="SUPFAM" id="SSF50630">
    <property type="entry name" value="Acid proteases"/>
    <property type="match status" value="1"/>
</dbReference>